<proteinExistence type="inferred from homology"/>
<dbReference type="NCBIfam" id="TIGR00444">
    <property type="entry name" value="mazG"/>
    <property type="match status" value="1"/>
</dbReference>
<dbReference type="EMBL" id="BDCO01000002">
    <property type="protein sequence ID" value="GAT34342.1"/>
    <property type="molecule type" value="Genomic_DNA"/>
</dbReference>
<dbReference type="PANTHER" id="PTHR30522:SF0">
    <property type="entry name" value="NUCLEOSIDE TRIPHOSPHATE PYROPHOSPHOHYDROLASE"/>
    <property type="match status" value="1"/>
</dbReference>
<dbReference type="GO" id="GO:0046061">
    <property type="term" value="P:dATP catabolic process"/>
    <property type="evidence" value="ECO:0007669"/>
    <property type="project" value="TreeGrafter"/>
</dbReference>
<dbReference type="RefSeq" id="WP_075079979.1">
    <property type="nucleotide sequence ID" value="NZ_BDCO01000002.1"/>
</dbReference>
<evidence type="ECO:0000313" key="6">
    <source>
        <dbReference type="EMBL" id="GAT34342.1"/>
    </source>
</evidence>
<dbReference type="InterPro" id="IPR004518">
    <property type="entry name" value="MazG-like_dom"/>
</dbReference>
<dbReference type="GO" id="GO:0046052">
    <property type="term" value="P:UTP catabolic process"/>
    <property type="evidence" value="ECO:0007669"/>
    <property type="project" value="TreeGrafter"/>
</dbReference>
<evidence type="ECO:0000256" key="1">
    <source>
        <dbReference type="ARBA" id="ARBA00052141"/>
    </source>
</evidence>
<dbReference type="Pfam" id="PF03819">
    <property type="entry name" value="MazG"/>
    <property type="match status" value="2"/>
</dbReference>
<organism evidence="6 7">
    <name type="scientific">Terrimicrobium sacchariphilum</name>
    <dbReference type="NCBI Taxonomy" id="690879"/>
    <lineage>
        <taxon>Bacteria</taxon>
        <taxon>Pseudomonadati</taxon>
        <taxon>Verrucomicrobiota</taxon>
        <taxon>Terrimicrobiia</taxon>
        <taxon>Terrimicrobiales</taxon>
        <taxon>Terrimicrobiaceae</taxon>
        <taxon>Terrimicrobium</taxon>
    </lineage>
</organism>
<dbReference type="FunFam" id="1.10.287.1080:FF:000001">
    <property type="entry name" value="Nucleoside triphosphate pyrophosphohydrolase"/>
    <property type="match status" value="1"/>
</dbReference>
<dbReference type="InterPro" id="IPR011551">
    <property type="entry name" value="NTP_PyrPHydrolase_MazG"/>
</dbReference>
<dbReference type="AlphaFoldDB" id="A0A146GAU1"/>
<comment type="catalytic activity">
    <reaction evidence="1">
        <text>ATP + H2O = AMP + diphosphate + H(+)</text>
        <dbReference type="Rhea" id="RHEA:14245"/>
        <dbReference type="ChEBI" id="CHEBI:15377"/>
        <dbReference type="ChEBI" id="CHEBI:15378"/>
        <dbReference type="ChEBI" id="CHEBI:30616"/>
        <dbReference type="ChEBI" id="CHEBI:33019"/>
        <dbReference type="ChEBI" id="CHEBI:456215"/>
        <dbReference type="EC" id="3.6.1.8"/>
    </reaction>
</comment>
<dbReference type="EC" id="3.6.1.8" evidence="3"/>
<dbReference type="PANTHER" id="PTHR30522">
    <property type="entry name" value="NUCLEOSIDE TRIPHOSPHATE PYROPHOSPHOHYDROLASE"/>
    <property type="match status" value="1"/>
</dbReference>
<keyword evidence="6" id="KW-0489">Methyltransferase</keyword>
<dbReference type="CDD" id="cd11529">
    <property type="entry name" value="NTP-PPase_MazG_Cterm"/>
    <property type="match status" value="1"/>
</dbReference>
<keyword evidence="6" id="KW-0808">Transferase</keyword>
<dbReference type="GO" id="GO:0047693">
    <property type="term" value="F:ATP diphosphatase activity"/>
    <property type="evidence" value="ECO:0007669"/>
    <property type="project" value="UniProtKB-EC"/>
</dbReference>
<dbReference type="GO" id="GO:0008168">
    <property type="term" value="F:methyltransferase activity"/>
    <property type="evidence" value="ECO:0007669"/>
    <property type="project" value="UniProtKB-KW"/>
</dbReference>
<evidence type="ECO:0000259" key="5">
    <source>
        <dbReference type="Pfam" id="PF03819"/>
    </source>
</evidence>
<dbReference type="NCBIfam" id="NF007113">
    <property type="entry name" value="PRK09562.1"/>
    <property type="match status" value="1"/>
</dbReference>
<dbReference type="FunFam" id="1.10.287.1080:FF:000003">
    <property type="entry name" value="Nucleoside triphosphate pyrophosphohydrolase"/>
    <property type="match status" value="1"/>
</dbReference>
<dbReference type="STRING" id="690879.TSACC_22767"/>
<dbReference type="FunCoup" id="A0A146GAU1">
    <property type="interactions" value="247"/>
</dbReference>
<sequence length="262" mass="29008">MSDISRLRDIVARLRAPDGCPWDREQTHSSLRAALVEECYEVIEAIDKADDPNLREELGDILLHVVMHAQMAGERDAFSFDEVVAEVCEKLIRRHPHVFGDKAAADSAEVLLQWEQIKRAEKKDRTSIMDGLGSGQPALLRAQNAQKKAARVGFDWQAADPVFDKVEEEIAELRQALASGETRHVEEELGDLLFTVVNLSRKLKVDSETALAAATRKFVSRFQAVEAALAAQGRRIEDASPDEMNALWDQHKAAAAAASTQA</sequence>
<dbReference type="GO" id="GO:0046081">
    <property type="term" value="P:dUTP catabolic process"/>
    <property type="evidence" value="ECO:0007669"/>
    <property type="project" value="TreeGrafter"/>
</dbReference>
<reference evidence="7" key="1">
    <citation type="journal article" date="2017" name="Genome Announc.">
        <title>Draft Genome Sequence of Terrimicrobium sacchariphilum NM-5T, a Facultative Anaerobic Soil Bacterium of the Class Spartobacteria.</title>
        <authorList>
            <person name="Qiu Y.L."/>
            <person name="Tourlousse D.M."/>
            <person name="Matsuura N."/>
            <person name="Ohashi A."/>
            <person name="Sekiguchi Y."/>
        </authorList>
    </citation>
    <scope>NUCLEOTIDE SEQUENCE [LARGE SCALE GENOMIC DNA]</scope>
    <source>
        <strain evidence="7">NM-5</strain>
    </source>
</reference>
<feature type="domain" description="NTP pyrophosphohydrolase MazG-like" evidence="5">
    <location>
        <begin position="26"/>
        <end position="99"/>
    </location>
</feature>
<gene>
    <name evidence="6" type="ORF">TSACC_22767</name>
</gene>
<evidence type="ECO:0000256" key="2">
    <source>
        <dbReference type="ARBA" id="ARBA00061115"/>
    </source>
</evidence>
<dbReference type="GO" id="GO:0046047">
    <property type="term" value="P:TTP catabolic process"/>
    <property type="evidence" value="ECO:0007669"/>
    <property type="project" value="TreeGrafter"/>
</dbReference>
<dbReference type="InterPro" id="IPR048011">
    <property type="entry name" value="NTP-PPase_MazG-like_C"/>
</dbReference>
<dbReference type="SUPFAM" id="SSF101386">
    <property type="entry name" value="all-alpha NTP pyrophosphatases"/>
    <property type="match status" value="2"/>
</dbReference>
<accession>A0A146GAU1</accession>
<dbReference type="InterPro" id="IPR048015">
    <property type="entry name" value="NTP-PPase_MazG-like_N"/>
</dbReference>
<dbReference type="InParanoid" id="A0A146GAU1"/>
<dbReference type="CDD" id="cd11528">
    <property type="entry name" value="NTP-PPase_MazG_Nterm"/>
    <property type="match status" value="1"/>
</dbReference>
<evidence type="ECO:0000256" key="3">
    <source>
        <dbReference type="ARBA" id="ARBA00066372"/>
    </source>
</evidence>
<dbReference type="Proteomes" id="UP000076023">
    <property type="component" value="Unassembled WGS sequence"/>
</dbReference>
<dbReference type="GO" id="GO:0032259">
    <property type="term" value="P:methylation"/>
    <property type="evidence" value="ECO:0007669"/>
    <property type="project" value="UniProtKB-KW"/>
</dbReference>
<keyword evidence="7" id="KW-1185">Reference proteome</keyword>
<dbReference type="GO" id="GO:0006950">
    <property type="term" value="P:response to stress"/>
    <property type="evidence" value="ECO:0007669"/>
    <property type="project" value="UniProtKB-ARBA"/>
</dbReference>
<evidence type="ECO:0000256" key="4">
    <source>
        <dbReference type="ARBA" id="ARBA00074799"/>
    </source>
</evidence>
<name>A0A146GAU1_TERSA</name>
<evidence type="ECO:0000313" key="7">
    <source>
        <dbReference type="Proteomes" id="UP000076023"/>
    </source>
</evidence>
<dbReference type="GO" id="GO:0046076">
    <property type="term" value="P:dTTP catabolic process"/>
    <property type="evidence" value="ECO:0007669"/>
    <property type="project" value="TreeGrafter"/>
</dbReference>
<dbReference type="OrthoDB" id="9808939at2"/>
<protein>
    <recommendedName>
        <fullName evidence="4">Nucleoside triphosphate pyrophosphohydrolase</fullName>
        <ecNumber evidence="3">3.6.1.8</ecNumber>
    </recommendedName>
</protein>
<comment type="similarity">
    <text evidence="2">Belongs to the nucleoside triphosphate pyrophosphohydrolase family.</text>
</comment>
<dbReference type="Gene3D" id="1.10.287.1080">
    <property type="entry name" value="MazG-like"/>
    <property type="match status" value="2"/>
</dbReference>
<comment type="caution">
    <text evidence="6">The sequence shown here is derived from an EMBL/GenBank/DDBJ whole genome shotgun (WGS) entry which is preliminary data.</text>
</comment>
<feature type="domain" description="NTP pyrophosphohydrolase MazG-like" evidence="5">
    <location>
        <begin position="166"/>
        <end position="222"/>
    </location>
</feature>
<dbReference type="GO" id="GO:0006203">
    <property type="term" value="P:dGTP catabolic process"/>
    <property type="evidence" value="ECO:0007669"/>
    <property type="project" value="TreeGrafter"/>
</dbReference>